<dbReference type="GO" id="GO:0016705">
    <property type="term" value="F:oxidoreductase activity, acting on paired donors, with incorporation or reduction of molecular oxygen"/>
    <property type="evidence" value="ECO:0007669"/>
    <property type="project" value="InterPro"/>
</dbReference>
<keyword evidence="4" id="KW-0285">Flavoprotein</keyword>
<dbReference type="GO" id="GO:0110142">
    <property type="term" value="C:ubiquinone biosynthesis complex"/>
    <property type="evidence" value="ECO:0007669"/>
    <property type="project" value="UniProtKB-ARBA"/>
</dbReference>
<dbReference type="Proteomes" id="UP000198703">
    <property type="component" value="Unassembled WGS sequence"/>
</dbReference>
<evidence type="ECO:0000256" key="5">
    <source>
        <dbReference type="ARBA" id="ARBA00022827"/>
    </source>
</evidence>
<evidence type="ECO:0000259" key="8">
    <source>
        <dbReference type="Pfam" id="PF01494"/>
    </source>
</evidence>
<evidence type="ECO:0000313" key="9">
    <source>
        <dbReference type="EMBL" id="SEA68055.1"/>
    </source>
</evidence>
<evidence type="ECO:0000256" key="2">
    <source>
        <dbReference type="ARBA" id="ARBA00004749"/>
    </source>
</evidence>
<evidence type="ECO:0000256" key="6">
    <source>
        <dbReference type="ARBA" id="ARBA00023002"/>
    </source>
</evidence>
<dbReference type="AlphaFoldDB" id="A0A1H4D5L6"/>
<feature type="domain" description="FAD-binding" evidence="8">
    <location>
        <begin position="7"/>
        <end position="344"/>
    </location>
</feature>
<dbReference type="PANTHER" id="PTHR43876:SF7">
    <property type="entry name" value="UBIQUINONE BIOSYNTHESIS MONOOXYGENASE COQ6, MITOCHONDRIAL"/>
    <property type="match status" value="1"/>
</dbReference>
<comment type="pathway">
    <text evidence="2">Cofactor biosynthesis; ubiquinone biosynthesis.</text>
</comment>
<sequence length="409" mass="42629">MVSSLDADIVIAGGGPAGAAAALALAHGGFSVRLIDPRPVETRAAPEFDGRAYALASASMKLLGALGLWEGLAPRAQPMSAIEIYDGRPGAIGPARLRIDGDGLADAPFATLLETRFLRPALLQAVAAHPDIRHDAGVSVVEARQDGAGVEIALDTGESLRAALAVAADGRRSALAARAGVGWTVRPYGQTGLVCAVAHERPHGGVARQAFYPGGPFAMLPLPGDRSAIVWSERTREAERVAALDDAGYLAEIALRTGGLLGGLRLEGGRWAWPLEMALAYEFVAPRLALLGDAAHSVHPIAGQGFNLALRDVAALAEVLTEARRRGEDVGDAAVLARYQQWRRFDAAGMSLGMDALTRLFSNDVGPLRALRDAGLGLVQRAPALKRAFVAVAAGRAGETPRLLKGEAL</sequence>
<dbReference type="InterPro" id="IPR002938">
    <property type="entry name" value="FAD-bd"/>
</dbReference>
<dbReference type="Gene3D" id="3.50.50.60">
    <property type="entry name" value="FAD/NAD(P)-binding domain"/>
    <property type="match status" value="2"/>
</dbReference>
<gene>
    <name evidence="9" type="ORF">SAMN05444370_10957</name>
</gene>
<reference evidence="9 10" key="1">
    <citation type="submission" date="2016-10" db="EMBL/GenBank/DDBJ databases">
        <authorList>
            <person name="de Groot N.N."/>
        </authorList>
    </citation>
    <scope>NUCLEOTIDE SEQUENCE [LARGE SCALE GENOMIC DNA]</scope>
    <source>
        <strain evidence="9 10">DSM 15345</strain>
    </source>
</reference>
<dbReference type="InterPro" id="IPR036188">
    <property type="entry name" value="FAD/NAD-bd_sf"/>
</dbReference>
<dbReference type="GO" id="GO:0071949">
    <property type="term" value="F:FAD binding"/>
    <property type="evidence" value="ECO:0007669"/>
    <property type="project" value="InterPro"/>
</dbReference>
<dbReference type="RefSeq" id="WP_093254408.1">
    <property type="nucleotide sequence ID" value="NZ_FNQM01000009.1"/>
</dbReference>
<keyword evidence="10" id="KW-1185">Reference proteome</keyword>
<evidence type="ECO:0000256" key="1">
    <source>
        <dbReference type="ARBA" id="ARBA00001974"/>
    </source>
</evidence>
<keyword evidence="6" id="KW-0560">Oxidoreductase</keyword>
<dbReference type="PANTHER" id="PTHR43876">
    <property type="entry name" value="UBIQUINONE BIOSYNTHESIS MONOOXYGENASE COQ6, MITOCHONDRIAL"/>
    <property type="match status" value="1"/>
</dbReference>
<keyword evidence="7" id="KW-0503">Monooxygenase</keyword>
<dbReference type="OrthoDB" id="9796623at2"/>
<dbReference type="GO" id="GO:0006744">
    <property type="term" value="P:ubiquinone biosynthetic process"/>
    <property type="evidence" value="ECO:0007669"/>
    <property type="project" value="UniProtKB-UniPathway"/>
</dbReference>
<name>A0A1H4D5L6_9RHOB</name>
<dbReference type="SUPFAM" id="SSF51905">
    <property type="entry name" value="FAD/NAD(P)-binding domain"/>
    <property type="match status" value="1"/>
</dbReference>
<dbReference type="GO" id="GO:0004497">
    <property type="term" value="F:monooxygenase activity"/>
    <property type="evidence" value="ECO:0007669"/>
    <property type="project" value="UniProtKB-KW"/>
</dbReference>
<dbReference type="FunFam" id="3.50.50.60:FF:000021">
    <property type="entry name" value="Ubiquinone biosynthesis monooxygenase COQ6"/>
    <property type="match status" value="1"/>
</dbReference>
<protein>
    <submittedName>
        <fullName evidence="9">2-octaprenyl-6-methoxyphenol hydroxylase /2-octaprenyl-3-methyl-6-methoxy-1,4-benzoquinol hydroxylase</fullName>
    </submittedName>
</protein>
<dbReference type="PRINTS" id="PR00420">
    <property type="entry name" value="RNGMNOXGNASE"/>
</dbReference>
<organism evidence="9 10">
    <name type="scientific">Rubrimonas cliftonensis</name>
    <dbReference type="NCBI Taxonomy" id="89524"/>
    <lineage>
        <taxon>Bacteria</taxon>
        <taxon>Pseudomonadati</taxon>
        <taxon>Pseudomonadota</taxon>
        <taxon>Alphaproteobacteria</taxon>
        <taxon>Rhodobacterales</taxon>
        <taxon>Paracoccaceae</taxon>
        <taxon>Rubrimonas</taxon>
    </lineage>
</organism>
<dbReference type="Pfam" id="PF01494">
    <property type="entry name" value="FAD_binding_3"/>
    <property type="match status" value="1"/>
</dbReference>
<evidence type="ECO:0000313" key="10">
    <source>
        <dbReference type="Proteomes" id="UP000198703"/>
    </source>
</evidence>
<keyword evidence="5" id="KW-0274">FAD</keyword>
<dbReference type="InterPro" id="IPR051205">
    <property type="entry name" value="UbiH/COQ6_monooxygenase"/>
</dbReference>
<comment type="cofactor">
    <cofactor evidence="1">
        <name>FAD</name>
        <dbReference type="ChEBI" id="CHEBI:57692"/>
    </cofactor>
</comment>
<comment type="similarity">
    <text evidence="3">Belongs to the UbiH/COQ6 family.</text>
</comment>
<dbReference type="UniPathway" id="UPA00232"/>
<dbReference type="InterPro" id="IPR010971">
    <property type="entry name" value="UbiH/COQ6"/>
</dbReference>
<evidence type="ECO:0000256" key="3">
    <source>
        <dbReference type="ARBA" id="ARBA00005349"/>
    </source>
</evidence>
<proteinExistence type="inferred from homology"/>
<evidence type="ECO:0000256" key="7">
    <source>
        <dbReference type="ARBA" id="ARBA00023033"/>
    </source>
</evidence>
<dbReference type="NCBIfam" id="TIGR01988">
    <property type="entry name" value="Ubi-OHases"/>
    <property type="match status" value="1"/>
</dbReference>
<dbReference type="EMBL" id="FNQM01000009">
    <property type="protein sequence ID" value="SEA68055.1"/>
    <property type="molecule type" value="Genomic_DNA"/>
</dbReference>
<accession>A0A1H4D5L6</accession>
<dbReference type="STRING" id="89524.SAMN05444370_10957"/>
<evidence type="ECO:0000256" key="4">
    <source>
        <dbReference type="ARBA" id="ARBA00022630"/>
    </source>
</evidence>